<feature type="compositionally biased region" description="Basic residues" evidence="5">
    <location>
        <begin position="598"/>
        <end position="628"/>
    </location>
</feature>
<sequence length="659" mass="74878">MKHCEIWKRVKEAEKNVARSSIKSKTNEREEETFREEDTDDEIDAFHKQRDVVPLDVNDGMSEDEDLEEPVLGFEGSDDDDTDDKRSDDGDDTDEDGDRIDSDTHPKGLAAKSKVFEQKFGGGDDEMDDQEEEEEGERKASWGRSKRSYYDGDNVDYEIQSSDEDLPKEEEAEVLRIQREKAKSLSMEDFGLEDPEQDESDTDAEDKTTQDVKKRKSKGVFELGALESVEEVKKDLSTLSKEEQMDVVSSSAPELLGLLSELNEASEQLKEVKAFLCKKGEERDDLDKSRKRYLEVKQILLLAYCQAISFYLLLKNRGTPYEAIDASIPSKVKNIVNNGTVNGFSNMSVGDKSLFDTKPDGIAEAKLGNPKKQDSSKDDLSKGNHRRSADEKPKDIQMSLQSLEMLKLRANLEAKLKQKGLYNNLKTNLDKAVKHSLKPVNRSLETLDDFDDEVKQIRMGQPIKVSQLIATKISKPKFASGDDDLPKRDDIGERRRKHELRVLARTGTKSFDDDVDDEDVAYEDGKLKRKHGDIGAEVKEDKTAESEDEFYKEVKRQRIEKLAAKKQLYAKTPVIPSSVQDEADGKRHITYQMEKNRGLTRPRKKLVKNPRRSTRLIKHQKAVIRRKGQVRDIRKPSGPYGGELSGINTGVSRSIRFKS</sequence>
<comment type="similarity">
    <text evidence="2">Belongs to the SAS10 family.</text>
</comment>
<keyword evidence="3" id="KW-0597">Phosphoprotein</keyword>
<evidence type="ECO:0000256" key="4">
    <source>
        <dbReference type="ARBA" id="ARBA00023242"/>
    </source>
</evidence>
<dbReference type="Pfam" id="PF04000">
    <property type="entry name" value="Sas10_Utp3"/>
    <property type="match status" value="1"/>
</dbReference>
<feature type="compositionally biased region" description="Acidic residues" evidence="5">
    <location>
        <begin position="123"/>
        <end position="135"/>
    </location>
</feature>
<dbReference type="PANTHER" id="PTHR13237:SF8">
    <property type="entry name" value="SOMETHING ABOUT SILENCING PROTEIN 10"/>
    <property type="match status" value="1"/>
</dbReference>
<proteinExistence type="inferred from homology"/>
<feature type="domain" description="Sas10 C-terminal" evidence="6">
    <location>
        <begin position="584"/>
        <end position="657"/>
    </location>
</feature>
<protein>
    <recommendedName>
        <fullName evidence="6">Sas10 C-terminal domain-containing protein</fullName>
    </recommendedName>
</protein>
<dbReference type="Pfam" id="PF09368">
    <property type="entry name" value="Sas10"/>
    <property type="match status" value="1"/>
</dbReference>
<feature type="compositionally biased region" description="Acidic residues" evidence="5">
    <location>
        <begin position="190"/>
        <end position="204"/>
    </location>
</feature>
<name>A0A6V7QYE6_ANACO</name>
<evidence type="ECO:0000256" key="3">
    <source>
        <dbReference type="ARBA" id="ARBA00022553"/>
    </source>
</evidence>
<dbReference type="InterPro" id="IPR018972">
    <property type="entry name" value="Sas10_C_dom"/>
</dbReference>
<feature type="region of interest" description="Disordered" evidence="5">
    <location>
        <begin position="14"/>
        <end position="215"/>
    </location>
</feature>
<keyword evidence="4" id="KW-0539">Nucleus</keyword>
<dbReference type="AlphaFoldDB" id="A0A6V7QYE6"/>
<evidence type="ECO:0000256" key="5">
    <source>
        <dbReference type="SAM" id="MobiDB-lite"/>
    </source>
</evidence>
<feature type="compositionally biased region" description="Basic and acidic residues" evidence="5">
    <location>
        <begin position="371"/>
        <end position="395"/>
    </location>
</feature>
<feature type="compositionally biased region" description="Acidic residues" evidence="5">
    <location>
        <begin position="29"/>
        <end position="43"/>
    </location>
</feature>
<evidence type="ECO:0000256" key="2">
    <source>
        <dbReference type="ARBA" id="ARBA00010979"/>
    </source>
</evidence>
<gene>
    <name evidence="7" type="ORF">CB5_LOCUS31503</name>
</gene>
<dbReference type="GO" id="GO:0000462">
    <property type="term" value="P:maturation of SSU-rRNA from tricistronic rRNA transcript (SSU-rRNA, 5.8S rRNA, LSU-rRNA)"/>
    <property type="evidence" value="ECO:0007669"/>
    <property type="project" value="TreeGrafter"/>
</dbReference>
<dbReference type="GO" id="GO:0032040">
    <property type="term" value="C:small-subunit processome"/>
    <property type="evidence" value="ECO:0007669"/>
    <property type="project" value="TreeGrafter"/>
</dbReference>
<feature type="compositionally biased region" description="Basic and acidic residues" evidence="5">
    <location>
        <begin position="44"/>
        <end position="53"/>
    </location>
</feature>
<dbReference type="PANTHER" id="PTHR13237">
    <property type="entry name" value="SOMETHING ABOUT SILENCING PROTEIN 10-RELATED"/>
    <property type="match status" value="1"/>
</dbReference>
<comment type="subcellular location">
    <subcellularLocation>
        <location evidence="1">Nucleus</location>
    </subcellularLocation>
</comment>
<evidence type="ECO:0000313" key="7">
    <source>
        <dbReference type="EMBL" id="CAD1848292.1"/>
    </source>
</evidence>
<dbReference type="EMBL" id="CAJEUB010000077">
    <property type="protein sequence ID" value="CAD1848292.1"/>
    <property type="molecule type" value="Genomic_DNA"/>
</dbReference>
<evidence type="ECO:0000259" key="6">
    <source>
        <dbReference type="Pfam" id="PF09368"/>
    </source>
</evidence>
<feature type="compositionally biased region" description="Acidic residues" evidence="5">
    <location>
        <begin position="89"/>
        <end position="98"/>
    </location>
</feature>
<feature type="region of interest" description="Disordered" evidence="5">
    <location>
        <begin position="579"/>
        <end position="645"/>
    </location>
</feature>
<dbReference type="InterPro" id="IPR007146">
    <property type="entry name" value="Sas10/Utp3/C1D"/>
</dbReference>
<feature type="compositionally biased region" description="Basic and acidic residues" evidence="5">
    <location>
        <begin position="173"/>
        <end position="183"/>
    </location>
</feature>
<organism evidence="7">
    <name type="scientific">Ananas comosus var. bracteatus</name>
    <name type="common">red pineapple</name>
    <dbReference type="NCBI Taxonomy" id="296719"/>
    <lineage>
        <taxon>Eukaryota</taxon>
        <taxon>Viridiplantae</taxon>
        <taxon>Streptophyta</taxon>
        <taxon>Embryophyta</taxon>
        <taxon>Tracheophyta</taxon>
        <taxon>Spermatophyta</taxon>
        <taxon>Magnoliopsida</taxon>
        <taxon>Liliopsida</taxon>
        <taxon>Poales</taxon>
        <taxon>Bromeliaceae</taxon>
        <taxon>Bromelioideae</taxon>
        <taxon>Ananas</taxon>
    </lineage>
</organism>
<feature type="compositionally biased region" description="Acidic residues" evidence="5">
    <location>
        <begin position="153"/>
        <end position="172"/>
    </location>
</feature>
<accession>A0A6V7QYE6</accession>
<reference evidence="7" key="1">
    <citation type="submission" date="2020-07" db="EMBL/GenBank/DDBJ databases">
        <authorList>
            <person name="Lin J."/>
        </authorList>
    </citation>
    <scope>NUCLEOTIDE SEQUENCE</scope>
</reference>
<feature type="region of interest" description="Disordered" evidence="5">
    <location>
        <begin position="360"/>
        <end position="396"/>
    </location>
</feature>
<evidence type="ECO:0000256" key="1">
    <source>
        <dbReference type="ARBA" id="ARBA00004123"/>
    </source>
</evidence>